<dbReference type="EMBL" id="CAJVPS010007061">
    <property type="protein sequence ID" value="CAG8631481.1"/>
    <property type="molecule type" value="Genomic_DNA"/>
</dbReference>
<dbReference type="AlphaFoldDB" id="A0A9N9DDD6"/>
<sequence length="113" mass="12774">MSDNDFVHSYDRSTGERHHEEVYGGKTHKAKLSHEAVAGAAAFAAFRAYEKKREKEGKKDNHALAKELIAALAAAEAEKLFETKGLDFLDKRKAEKHARDAAEKLYTQHYEDK</sequence>
<dbReference type="InterPro" id="IPR022234">
    <property type="entry name" value="DUF3759"/>
</dbReference>
<protein>
    <submittedName>
        <fullName evidence="2">4478_t:CDS:1</fullName>
    </submittedName>
</protein>
<evidence type="ECO:0000313" key="3">
    <source>
        <dbReference type="Proteomes" id="UP000789508"/>
    </source>
</evidence>
<keyword evidence="3" id="KW-1185">Reference proteome</keyword>
<dbReference type="Proteomes" id="UP000789508">
    <property type="component" value="Unassembled WGS sequence"/>
</dbReference>
<dbReference type="Pfam" id="PF12585">
    <property type="entry name" value="DUF3759"/>
    <property type="match status" value="1"/>
</dbReference>
<feature type="compositionally biased region" description="Basic and acidic residues" evidence="1">
    <location>
        <begin position="1"/>
        <end position="23"/>
    </location>
</feature>
<dbReference type="PANTHER" id="PTHR37450">
    <property type="entry name" value="CIPC PROTEIN"/>
    <property type="match status" value="1"/>
</dbReference>
<proteinExistence type="predicted"/>
<comment type="caution">
    <text evidence="2">The sequence shown here is derived from an EMBL/GenBank/DDBJ whole genome shotgun (WGS) entry which is preliminary data.</text>
</comment>
<name>A0A9N9DDD6_9GLOM</name>
<dbReference type="OrthoDB" id="9895617at2759"/>
<gene>
    <name evidence="2" type="ORF">ALEPTO_LOCUS9372</name>
</gene>
<reference evidence="2" key="1">
    <citation type="submission" date="2021-06" db="EMBL/GenBank/DDBJ databases">
        <authorList>
            <person name="Kallberg Y."/>
            <person name="Tangrot J."/>
            <person name="Rosling A."/>
        </authorList>
    </citation>
    <scope>NUCLEOTIDE SEQUENCE</scope>
    <source>
        <strain evidence="2">FL130A</strain>
    </source>
</reference>
<feature type="region of interest" description="Disordered" evidence="1">
    <location>
        <begin position="1"/>
        <end position="28"/>
    </location>
</feature>
<dbReference type="PANTHER" id="PTHR37450:SF1">
    <property type="entry name" value="CIPC PROTEIN"/>
    <property type="match status" value="1"/>
</dbReference>
<evidence type="ECO:0000256" key="1">
    <source>
        <dbReference type="SAM" id="MobiDB-lite"/>
    </source>
</evidence>
<organism evidence="2 3">
    <name type="scientific">Ambispora leptoticha</name>
    <dbReference type="NCBI Taxonomy" id="144679"/>
    <lineage>
        <taxon>Eukaryota</taxon>
        <taxon>Fungi</taxon>
        <taxon>Fungi incertae sedis</taxon>
        <taxon>Mucoromycota</taxon>
        <taxon>Glomeromycotina</taxon>
        <taxon>Glomeromycetes</taxon>
        <taxon>Archaeosporales</taxon>
        <taxon>Ambisporaceae</taxon>
        <taxon>Ambispora</taxon>
    </lineage>
</organism>
<accession>A0A9N9DDD6</accession>
<evidence type="ECO:0000313" key="2">
    <source>
        <dbReference type="EMBL" id="CAG8631481.1"/>
    </source>
</evidence>